<dbReference type="PANTHER" id="PTHR33133:SF3">
    <property type="entry name" value="TRANSMEMBRANE PROTEIN"/>
    <property type="match status" value="1"/>
</dbReference>
<sequence length="335" mass="37524">METYSSVPMEKTTKIIRKSIFIFLQNYQFFTTTTAFFAFPFAASVLLLQSFIYSSSLYPIIYERLHLLFEAAGFPSSSVFFTLLNSKISQTISISFLAFPFTISFFLFAKSLVIESLNYSKPSQKTTFPSYFNLLVTQFCNSLLIISANATCFTLLFFGFNLFDYGFGLSNPRSILLLSATGAVLCSIILANTLIICNLALVISGNEKIGGYMAILKSCVLIRGRTATALSLAVPVNLALAAVEALFQYRIVKAYYQEKTELFTLALEGMFIAYIYSVLLVLDTIASCVFYKSCKTEEEGIFPILPFSSISTYQDEIQDRDQCIVVKIKTLEEFC</sequence>
<evidence type="ECO:0000313" key="2">
    <source>
        <dbReference type="EMBL" id="WMV21768.1"/>
    </source>
</evidence>
<proteinExistence type="predicted"/>
<feature type="transmembrane region" description="Helical" evidence="1">
    <location>
        <begin position="226"/>
        <end position="251"/>
    </location>
</feature>
<feature type="transmembrane region" description="Helical" evidence="1">
    <location>
        <begin position="271"/>
        <end position="291"/>
    </location>
</feature>
<dbReference type="EMBL" id="CP133614">
    <property type="protein sequence ID" value="WMV21768.1"/>
    <property type="molecule type" value="Genomic_DNA"/>
</dbReference>
<feature type="transmembrane region" description="Helical" evidence="1">
    <location>
        <begin position="90"/>
        <end position="109"/>
    </location>
</feature>
<evidence type="ECO:0000256" key="1">
    <source>
        <dbReference type="SAM" id="Phobius"/>
    </source>
</evidence>
<feature type="transmembrane region" description="Helical" evidence="1">
    <location>
        <begin position="130"/>
        <end position="163"/>
    </location>
</feature>
<evidence type="ECO:0000313" key="3">
    <source>
        <dbReference type="Proteomes" id="UP001234989"/>
    </source>
</evidence>
<feature type="transmembrane region" description="Helical" evidence="1">
    <location>
        <begin position="175"/>
        <end position="205"/>
    </location>
</feature>
<keyword evidence="1" id="KW-0472">Membrane</keyword>
<dbReference type="PANTHER" id="PTHR33133">
    <property type="entry name" value="OS08G0107100 PROTEIN-RELATED"/>
    <property type="match status" value="1"/>
</dbReference>
<keyword evidence="3" id="KW-1185">Reference proteome</keyword>
<name>A0AAF0QFU6_SOLVR</name>
<keyword evidence="1" id="KW-1133">Transmembrane helix</keyword>
<feature type="transmembrane region" description="Helical" evidence="1">
    <location>
        <begin position="27"/>
        <end position="53"/>
    </location>
</feature>
<accession>A0AAF0QFU6</accession>
<dbReference type="AlphaFoldDB" id="A0AAF0QFU6"/>
<keyword evidence="1" id="KW-0812">Transmembrane</keyword>
<reference evidence="2" key="1">
    <citation type="submission" date="2023-08" db="EMBL/GenBank/DDBJ databases">
        <title>A de novo genome assembly of Solanum verrucosum Schlechtendal, a Mexican diploid species geographically isolated from the other diploid A-genome species in potato relatives.</title>
        <authorList>
            <person name="Hosaka K."/>
        </authorList>
    </citation>
    <scope>NUCLEOTIDE SEQUENCE</scope>
    <source>
        <tissue evidence="2">Young leaves</tissue>
    </source>
</reference>
<evidence type="ECO:0008006" key="4">
    <source>
        <dbReference type="Google" id="ProtNLM"/>
    </source>
</evidence>
<gene>
    <name evidence="2" type="ORF">MTR67_015153</name>
</gene>
<protein>
    <recommendedName>
        <fullName evidence="4">Transmembrane protein</fullName>
    </recommendedName>
</protein>
<dbReference type="Proteomes" id="UP001234989">
    <property type="component" value="Chromosome 3"/>
</dbReference>
<organism evidence="2 3">
    <name type="scientific">Solanum verrucosum</name>
    <dbReference type="NCBI Taxonomy" id="315347"/>
    <lineage>
        <taxon>Eukaryota</taxon>
        <taxon>Viridiplantae</taxon>
        <taxon>Streptophyta</taxon>
        <taxon>Embryophyta</taxon>
        <taxon>Tracheophyta</taxon>
        <taxon>Spermatophyta</taxon>
        <taxon>Magnoliopsida</taxon>
        <taxon>eudicotyledons</taxon>
        <taxon>Gunneridae</taxon>
        <taxon>Pentapetalae</taxon>
        <taxon>asterids</taxon>
        <taxon>lamiids</taxon>
        <taxon>Solanales</taxon>
        <taxon>Solanaceae</taxon>
        <taxon>Solanoideae</taxon>
        <taxon>Solaneae</taxon>
        <taxon>Solanum</taxon>
    </lineage>
</organism>